<dbReference type="Gene3D" id="1.10.10.520">
    <property type="entry name" value="Ubiquitin activating enzymes (Uba3). Chain: B, domain 2"/>
    <property type="match status" value="1"/>
</dbReference>
<dbReference type="InterPro" id="IPR000594">
    <property type="entry name" value="ThiF_NAD_FAD-bd"/>
</dbReference>
<dbReference type="PANTHER" id="PTHR10953:SF5">
    <property type="entry name" value="SUMO-ACTIVATING ENZYME SUBUNIT 2"/>
    <property type="match status" value="1"/>
</dbReference>
<reference evidence="8 9" key="1">
    <citation type="journal article" date="2019" name="PLoS Negl. Trop. Dis.">
        <title>Whole genome sequencing of Entamoeba nuttalli reveals mammalian host-related molecular signatures and a novel octapeptide-repeat surface protein.</title>
        <authorList>
            <person name="Tanaka M."/>
            <person name="Makiuchi T."/>
            <person name="Komiyama T."/>
            <person name="Shiina T."/>
            <person name="Osaki K."/>
            <person name="Tachibana H."/>
        </authorList>
    </citation>
    <scope>NUCLEOTIDE SEQUENCE [LARGE SCALE GENOMIC DNA]</scope>
    <source>
        <strain evidence="8 9">P19-061405</strain>
    </source>
</reference>
<dbReference type="InterPro" id="IPR035985">
    <property type="entry name" value="Ubiquitin-activating_enz"/>
</dbReference>
<comment type="pathway">
    <text evidence="5">Protein modification; protein sumoylation.</text>
</comment>
<evidence type="ECO:0000259" key="7">
    <source>
        <dbReference type="Pfam" id="PF10585"/>
    </source>
</evidence>
<gene>
    <name evidence="8" type="ORF">ENUP19_0146G0065</name>
</gene>
<protein>
    <recommendedName>
        <fullName evidence="5">SUMO-activating enzyme subunit</fullName>
    </recommendedName>
</protein>
<accession>A0ABQ0DKQ6</accession>
<comment type="similarity">
    <text evidence="1 5">Belongs to the ubiquitin-activating E1 family.</text>
</comment>
<evidence type="ECO:0000259" key="6">
    <source>
        <dbReference type="Pfam" id="PF00899"/>
    </source>
</evidence>
<keyword evidence="3 5" id="KW-0833">Ubl conjugation pathway</keyword>
<dbReference type="PROSITE" id="PS51257">
    <property type="entry name" value="PROKAR_LIPOPROTEIN"/>
    <property type="match status" value="1"/>
</dbReference>
<evidence type="ECO:0000256" key="5">
    <source>
        <dbReference type="PIRNR" id="PIRNR039133"/>
    </source>
</evidence>
<dbReference type="InterPro" id="IPR045886">
    <property type="entry name" value="ThiF/MoeB/HesA"/>
</dbReference>
<dbReference type="InterPro" id="IPR023318">
    <property type="entry name" value="Ub_act_enz_dom_a_sf"/>
</dbReference>
<dbReference type="Pfam" id="PF10585">
    <property type="entry name" value="UBA_E1_SCCH"/>
    <property type="match status" value="1"/>
</dbReference>
<keyword evidence="5" id="KW-0479">Metal-binding</keyword>
<dbReference type="Pfam" id="PF00899">
    <property type="entry name" value="ThiF"/>
    <property type="match status" value="1"/>
</dbReference>
<feature type="domain" description="THIF-type NAD/FAD binding fold" evidence="6">
    <location>
        <begin position="6"/>
        <end position="382"/>
    </location>
</feature>
<comment type="subunit">
    <text evidence="5">Heterodimer.</text>
</comment>
<evidence type="ECO:0000256" key="1">
    <source>
        <dbReference type="ARBA" id="ARBA00005673"/>
    </source>
</evidence>
<evidence type="ECO:0000313" key="8">
    <source>
        <dbReference type="EMBL" id="GAB1223448.1"/>
    </source>
</evidence>
<keyword evidence="2 5" id="KW-0547">Nucleotide-binding</keyword>
<keyword evidence="5" id="KW-0862">Zinc</keyword>
<name>A0ABQ0DKQ6_9EUKA</name>
<dbReference type="PIRSF" id="PIRSF039133">
    <property type="entry name" value="SUMO_E1B"/>
    <property type="match status" value="1"/>
</dbReference>
<dbReference type="InterPro" id="IPR019572">
    <property type="entry name" value="UBA_E1_SCCH"/>
</dbReference>
<keyword evidence="4 5" id="KW-0067">ATP-binding</keyword>
<evidence type="ECO:0000256" key="3">
    <source>
        <dbReference type="ARBA" id="ARBA00022786"/>
    </source>
</evidence>
<dbReference type="Gene3D" id="3.40.50.720">
    <property type="entry name" value="NAD(P)-binding Rossmann-like Domain"/>
    <property type="match status" value="1"/>
</dbReference>
<sequence>MSLSKEEIEKKRILVVGAGGIGCEVLKNILLIGFKHLEVIDLDVIDLSNLNRQFLFNKNHIGQPKSVIAAQVSKERYGPEAEIIAHHCEIQNNKFNIDYYKTFDIVINALDNLNARKHVNRMCVCANVPLIDGGTSGFIGQTTPIIPKETECYECQPKVPPKGYAVCTIRSNPSTAVHCVFWSKQLIQKLFGNADDGNYLNDFQFASTATRWKEVYDKVFTFDIKVLHQSEELWKLRKKPNIWTYEEIINCSDTSPLKEVKPFVKLYYKSFNILQQRYENKGPFEFEKDDDDMIDFITACTNIRCAIFNLQGISRFEVQEKAGNIIPAIPTTNSIISGLMIIEMMKVLSQNKTNLRICYLAKKPLKNHLLTFEKTSQPNKQCYICGNEVSEFVCDLEVFTLKDIIDQITERCSLINPTVLKGDQLLYESGEDLEKEEVQMYEKVGKKKLIELGFKDGETVLFKDDIKTMTFILKEENRKHDAIKEEIKDSKKHF</sequence>
<dbReference type="EMBL" id="BAAFRS010000146">
    <property type="protein sequence ID" value="GAB1223448.1"/>
    <property type="molecule type" value="Genomic_DNA"/>
</dbReference>
<evidence type="ECO:0000313" key="9">
    <source>
        <dbReference type="Proteomes" id="UP001628156"/>
    </source>
</evidence>
<feature type="domain" description="Ubiquitin-activating enzyme SCCH" evidence="7">
    <location>
        <begin position="280"/>
        <end position="318"/>
    </location>
</feature>
<dbReference type="PANTHER" id="PTHR10953">
    <property type="entry name" value="UBIQUITIN-ACTIVATING ENZYME E1"/>
    <property type="match status" value="1"/>
</dbReference>
<dbReference type="Proteomes" id="UP001628156">
    <property type="component" value="Unassembled WGS sequence"/>
</dbReference>
<proteinExistence type="inferred from homology"/>
<evidence type="ECO:0000256" key="4">
    <source>
        <dbReference type="ARBA" id="ARBA00022840"/>
    </source>
</evidence>
<dbReference type="SUPFAM" id="SSF69572">
    <property type="entry name" value="Activating enzymes of the ubiquitin-like proteins"/>
    <property type="match status" value="1"/>
</dbReference>
<organism evidence="8 9">
    <name type="scientific">Entamoeba nuttalli</name>
    <dbReference type="NCBI Taxonomy" id="412467"/>
    <lineage>
        <taxon>Eukaryota</taxon>
        <taxon>Amoebozoa</taxon>
        <taxon>Evosea</taxon>
        <taxon>Archamoebae</taxon>
        <taxon>Mastigamoebida</taxon>
        <taxon>Entamoebidae</taxon>
        <taxon>Entamoeba</taxon>
    </lineage>
</organism>
<comment type="caution">
    <text evidence="8">The sequence shown here is derived from an EMBL/GenBank/DDBJ whole genome shotgun (WGS) entry which is preliminary data.</text>
</comment>
<evidence type="ECO:0000256" key="2">
    <source>
        <dbReference type="ARBA" id="ARBA00022741"/>
    </source>
</evidence>
<keyword evidence="9" id="KW-1185">Reference proteome</keyword>
<dbReference type="InterPro" id="IPR030661">
    <property type="entry name" value="Uba2"/>
</dbReference>